<dbReference type="Proteomes" id="UP001642260">
    <property type="component" value="Unassembled WGS sequence"/>
</dbReference>
<accession>A0ABC8LEA7</accession>
<name>A0ABC8LEA7_ERUVS</name>
<dbReference type="EMBL" id="CAKOAT010534043">
    <property type="protein sequence ID" value="CAH8381950.1"/>
    <property type="molecule type" value="Genomic_DNA"/>
</dbReference>
<dbReference type="AlphaFoldDB" id="A0ABC8LEA7"/>
<evidence type="ECO:0000313" key="2">
    <source>
        <dbReference type="Proteomes" id="UP001642260"/>
    </source>
</evidence>
<comment type="caution">
    <text evidence="1">The sequence shown here is derived from an EMBL/GenBank/DDBJ whole genome shotgun (WGS) entry which is preliminary data.</text>
</comment>
<keyword evidence="2" id="KW-1185">Reference proteome</keyword>
<evidence type="ECO:0000313" key="1">
    <source>
        <dbReference type="EMBL" id="CAH8381950.1"/>
    </source>
</evidence>
<proteinExistence type="predicted"/>
<gene>
    <name evidence="1" type="ORF">ERUC_LOCUS34433</name>
</gene>
<protein>
    <submittedName>
        <fullName evidence="1">Uncharacterized protein</fullName>
    </submittedName>
</protein>
<sequence length="103" mass="11568">MGIVASLYGCLEYSKEPTLETSEDTVANMIGGHDFRRRLDSYGCFMETIFQTSAGAVVLTDAIPMVSDGIFRAMELSLHCLPMDHPRIWIINLESRDHLLCRS</sequence>
<organism evidence="1 2">
    <name type="scientific">Eruca vesicaria subsp. sativa</name>
    <name type="common">Garden rocket</name>
    <name type="synonym">Eruca sativa</name>
    <dbReference type="NCBI Taxonomy" id="29727"/>
    <lineage>
        <taxon>Eukaryota</taxon>
        <taxon>Viridiplantae</taxon>
        <taxon>Streptophyta</taxon>
        <taxon>Embryophyta</taxon>
        <taxon>Tracheophyta</taxon>
        <taxon>Spermatophyta</taxon>
        <taxon>Magnoliopsida</taxon>
        <taxon>eudicotyledons</taxon>
        <taxon>Gunneridae</taxon>
        <taxon>Pentapetalae</taxon>
        <taxon>rosids</taxon>
        <taxon>malvids</taxon>
        <taxon>Brassicales</taxon>
        <taxon>Brassicaceae</taxon>
        <taxon>Brassiceae</taxon>
        <taxon>Eruca</taxon>
    </lineage>
</organism>
<reference evidence="1 2" key="1">
    <citation type="submission" date="2022-03" db="EMBL/GenBank/DDBJ databases">
        <authorList>
            <person name="Macdonald S."/>
            <person name="Ahmed S."/>
            <person name="Newling K."/>
        </authorList>
    </citation>
    <scope>NUCLEOTIDE SEQUENCE [LARGE SCALE GENOMIC DNA]</scope>
</reference>